<dbReference type="EMBL" id="JAVIJP010000030">
    <property type="protein sequence ID" value="KAL3633225.1"/>
    <property type="molecule type" value="Genomic_DNA"/>
</dbReference>
<dbReference type="SUPFAM" id="SSF52540">
    <property type="entry name" value="P-loop containing nucleoside triphosphate hydrolases"/>
    <property type="match status" value="1"/>
</dbReference>
<dbReference type="PANTHER" id="PTHR23274:SF48">
    <property type="entry name" value="ATP-DEPENDENT DNA HELICASE"/>
    <property type="match status" value="1"/>
</dbReference>
<evidence type="ECO:0000313" key="3">
    <source>
        <dbReference type="Proteomes" id="UP001632038"/>
    </source>
</evidence>
<keyword evidence="3" id="KW-1185">Reference proteome</keyword>
<feature type="domain" description="DNA helicase Pif1-like 2B" evidence="1">
    <location>
        <begin position="104"/>
        <end position="150"/>
    </location>
</feature>
<evidence type="ECO:0000259" key="1">
    <source>
        <dbReference type="Pfam" id="PF21530"/>
    </source>
</evidence>
<accession>A0ABD3CTB3</accession>
<gene>
    <name evidence="2" type="ORF">CASFOL_022752</name>
</gene>
<proteinExistence type="predicted"/>
<name>A0ABD3CTB3_9LAMI</name>
<dbReference type="InterPro" id="IPR027417">
    <property type="entry name" value="P-loop_NTPase"/>
</dbReference>
<sequence>METREQTKFSEWIASIGDENLEGDNYGSNCSYCRTYPMFRDSIDDPMILKDRATLAPTLEFVHAINEHMSYLNSIQGYNYLSSDTTCKSDGSANDFLSHLHIPKFLNNIKCSGVPNHELHLKVGTPAMLLRNLDQSIGLCNVTKLVVTKLSTYLVVYKILTGAKSGEKVLPPSLNLTPSDSRIPFKFQPRQFPIMISYAMTINKNQDQSLSKV</sequence>
<evidence type="ECO:0000313" key="2">
    <source>
        <dbReference type="EMBL" id="KAL3633225.1"/>
    </source>
</evidence>
<reference evidence="3" key="1">
    <citation type="journal article" date="2024" name="IScience">
        <title>Strigolactones Initiate the Formation of Haustorium-like Structures in Castilleja.</title>
        <authorList>
            <person name="Buerger M."/>
            <person name="Peterson D."/>
            <person name="Chory J."/>
        </authorList>
    </citation>
    <scope>NUCLEOTIDE SEQUENCE [LARGE SCALE GENOMIC DNA]</scope>
</reference>
<dbReference type="AlphaFoldDB" id="A0ABD3CTB3"/>
<dbReference type="InterPro" id="IPR049163">
    <property type="entry name" value="Pif1-like_2B_dom"/>
</dbReference>
<organism evidence="2 3">
    <name type="scientific">Castilleja foliolosa</name>
    <dbReference type="NCBI Taxonomy" id="1961234"/>
    <lineage>
        <taxon>Eukaryota</taxon>
        <taxon>Viridiplantae</taxon>
        <taxon>Streptophyta</taxon>
        <taxon>Embryophyta</taxon>
        <taxon>Tracheophyta</taxon>
        <taxon>Spermatophyta</taxon>
        <taxon>Magnoliopsida</taxon>
        <taxon>eudicotyledons</taxon>
        <taxon>Gunneridae</taxon>
        <taxon>Pentapetalae</taxon>
        <taxon>asterids</taxon>
        <taxon>lamiids</taxon>
        <taxon>Lamiales</taxon>
        <taxon>Orobanchaceae</taxon>
        <taxon>Pedicularideae</taxon>
        <taxon>Castillejinae</taxon>
        <taxon>Castilleja</taxon>
    </lineage>
</organism>
<comment type="caution">
    <text evidence="2">The sequence shown here is derived from an EMBL/GenBank/DDBJ whole genome shotgun (WGS) entry which is preliminary data.</text>
</comment>
<dbReference type="Proteomes" id="UP001632038">
    <property type="component" value="Unassembled WGS sequence"/>
</dbReference>
<dbReference type="Pfam" id="PF21530">
    <property type="entry name" value="Pif1_2B_dom"/>
    <property type="match status" value="1"/>
</dbReference>
<protein>
    <recommendedName>
        <fullName evidence="1">DNA helicase Pif1-like 2B domain-containing protein</fullName>
    </recommendedName>
</protein>
<dbReference type="PANTHER" id="PTHR23274">
    <property type="entry name" value="DNA HELICASE-RELATED"/>
    <property type="match status" value="1"/>
</dbReference>